<dbReference type="EMBL" id="AMZH03003495">
    <property type="protein sequence ID" value="RRT72151.1"/>
    <property type="molecule type" value="Genomic_DNA"/>
</dbReference>
<gene>
    <name evidence="2" type="ORF">B296_00033958</name>
</gene>
<comment type="caution">
    <text evidence="2">The sequence shown here is derived from an EMBL/GenBank/DDBJ whole genome shotgun (WGS) entry which is preliminary data.</text>
</comment>
<evidence type="ECO:0000313" key="2">
    <source>
        <dbReference type="EMBL" id="RRT72151.1"/>
    </source>
</evidence>
<accession>A0A427A7K6</accession>
<evidence type="ECO:0000313" key="3">
    <source>
        <dbReference type="Proteomes" id="UP000287651"/>
    </source>
</evidence>
<dbReference type="AlphaFoldDB" id="A0A427A7K6"/>
<feature type="compositionally biased region" description="Basic and acidic residues" evidence="1">
    <location>
        <begin position="26"/>
        <end position="51"/>
    </location>
</feature>
<dbReference type="Proteomes" id="UP000287651">
    <property type="component" value="Unassembled WGS sequence"/>
</dbReference>
<protein>
    <submittedName>
        <fullName evidence="2">Uncharacterized protein</fullName>
    </submittedName>
</protein>
<proteinExistence type="predicted"/>
<feature type="region of interest" description="Disordered" evidence="1">
    <location>
        <begin position="1"/>
        <end position="51"/>
    </location>
</feature>
<evidence type="ECO:0000256" key="1">
    <source>
        <dbReference type="SAM" id="MobiDB-lite"/>
    </source>
</evidence>
<sequence>MVEAEEAEGEGSPHRSTPGTQEGAVEDTHRVEGSRRVEGNHRVERKAEGTAEELRRVEGKAVSTLKPNQAKLTTVIVSSLAHKNRQMKESKPTWRWVGFLRRNLLVAHSDGFAALGASRMGLVQEAGEDGDLKVCIGPLRCIRSIT</sequence>
<name>A0A427A7K6_ENSVE</name>
<organism evidence="2 3">
    <name type="scientific">Ensete ventricosum</name>
    <name type="common">Abyssinian banana</name>
    <name type="synonym">Musa ensete</name>
    <dbReference type="NCBI Taxonomy" id="4639"/>
    <lineage>
        <taxon>Eukaryota</taxon>
        <taxon>Viridiplantae</taxon>
        <taxon>Streptophyta</taxon>
        <taxon>Embryophyta</taxon>
        <taxon>Tracheophyta</taxon>
        <taxon>Spermatophyta</taxon>
        <taxon>Magnoliopsida</taxon>
        <taxon>Liliopsida</taxon>
        <taxon>Zingiberales</taxon>
        <taxon>Musaceae</taxon>
        <taxon>Ensete</taxon>
    </lineage>
</organism>
<reference evidence="2 3" key="1">
    <citation type="journal article" date="2014" name="Agronomy (Basel)">
        <title>A Draft Genome Sequence for Ensete ventricosum, the Drought-Tolerant Tree Against Hunger.</title>
        <authorList>
            <person name="Harrison J."/>
            <person name="Moore K.A."/>
            <person name="Paszkiewicz K."/>
            <person name="Jones T."/>
            <person name="Grant M."/>
            <person name="Ambacheew D."/>
            <person name="Muzemil S."/>
            <person name="Studholme D.J."/>
        </authorList>
    </citation>
    <scope>NUCLEOTIDE SEQUENCE [LARGE SCALE GENOMIC DNA]</scope>
</reference>